<dbReference type="EMBL" id="KY684089">
    <property type="protein sequence ID" value="ARF09900.1"/>
    <property type="molecule type" value="Genomic_DNA"/>
</dbReference>
<proteinExistence type="predicted"/>
<protein>
    <submittedName>
        <fullName evidence="2">Uncharacterized protein</fullName>
    </submittedName>
</protein>
<name>A0A1V0SDU6_9VIRU</name>
<evidence type="ECO:0000256" key="1">
    <source>
        <dbReference type="SAM" id="MobiDB-lite"/>
    </source>
</evidence>
<accession>A0A1V0SDU6</accession>
<reference evidence="2" key="1">
    <citation type="journal article" date="2017" name="Science">
        <title>Giant viruses with an expanded complement of translation system components.</title>
        <authorList>
            <person name="Schulz F."/>
            <person name="Yutin N."/>
            <person name="Ivanova N.N."/>
            <person name="Ortega D.R."/>
            <person name="Lee T.K."/>
            <person name="Vierheilig J."/>
            <person name="Daims H."/>
            <person name="Horn M."/>
            <person name="Wagner M."/>
            <person name="Jensen G.J."/>
            <person name="Kyrpides N.C."/>
            <person name="Koonin E.V."/>
            <person name="Woyke T."/>
        </authorList>
    </citation>
    <scope>NUCLEOTIDE SEQUENCE</scope>
    <source>
        <strain evidence="2">ILV1</strain>
    </source>
</reference>
<evidence type="ECO:0000313" key="2">
    <source>
        <dbReference type="EMBL" id="ARF09900.1"/>
    </source>
</evidence>
<feature type="region of interest" description="Disordered" evidence="1">
    <location>
        <begin position="19"/>
        <end position="89"/>
    </location>
</feature>
<feature type="compositionally biased region" description="Basic residues" evidence="1">
    <location>
        <begin position="52"/>
        <end position="81"/>
    </location>
</feature>
<feature type="compositionally biased region" description="Basic and acidic residues" evidence="1">
    <location>
        <begin position="20"/>
        <end position="43"/>
    </location>
</feature>
<organism evidence="2">
    <name type="scientific">Indivirus ILV1</name>
    <dbReference type="NCBI Taxonomy" id="1977633"/>
    <lineage>
        <taxon>Viruses</taxon>
        <taxon>Varidnaviria</taxon>
        <taxon>Bamfordvirae</taxon>
        <taxon>Nucleocytoviricota</taxon>
        <taxon>Megaviricetes</taxon>
        <taxon>Imitervirales</taxon>
        <taxon>Mimiviridae</taxon>
        <taxon>Klosneuvirinae</taxon>
        <taxon>Indivirus</taxon>
    </lineage>
</organism>
<sequence>MGSSDEIIFYNKGGRPRVLSKKEAHKAKLEAKKRWRDKNKERTTLYNEMYRSKSKKSKHSKKKSKKESRKSSRKGSKHKKSLQYGGHTVTLLKVNSDGSRIVLVK</sequence>
<gene>
    <name evidence="2" type="ORF">Indivirus_5_23</name>
</gene>